<dbReference type="Pfam" id="PF09722">
    <property type="entry name" value="Xre_MbcA_ParS_C"/>
    <property type="match status" value="1"/>
</dbReference>
<dbReference type="Proteomes" id="UP001193035">
    <property type="component" value="Unassembled WGS sequence"/>
</dbReference>
<protein>
    <submittedName>
        <fullName evidence="2">DUF2384 domain-containing protein</fullName>
    </submittedName>
</protein>
<feature type="domain" description="Antitoxin Xre/MbcA/ParS-like toxin-binding" evidence="1">
    <location>
        <begin position="10"/>
        <end position="59"/>
    </location>
</feature>
<evidence type="ECO:0000259" key="1">
    <source>
        <dbReference type="Pfam" id="PF09722"/>
    </source>
</evidence>
<reference evidence="2 3" key="1">
    <citation type="submission" date="2019-05" db="EMBL/GenBank/DDBJ databases">
        <title>Ruegeria sp. nov., isolated from tidal flat.</title>
        <authorList>
            <person name="Kim W."/>
        </authorList>
    </citation>
    <scope>NUCLEOTIDE SEQUENCE [LARGE SCALE GENOMIC DNA]</scope>
    <source>
        <strain evidence="2 3">CAU 1488</strain>
    </source>
</reference>
<evidence type="ECO:0000313" key="2">
    <source>
        <dbReference type="EMBL" id="TMV02587.1"/>
    </source>
</evidence>
<dbReference type="RefSeq" id="WP_138845760.1">
    <property type="nucleotide sequence ID" value="NZ_VCPD01000012.1"/>
</dbReference>
<comment type="caution">
    <text evidence="2">The sequence shown here is derived from an EMBL/GenBank/DDBJ whole genome shotgun (WGS) entry which is preliminary data.</text>
</comment>
<gene>
    <name evidence="2" type="ORF">FGK63_20380</name>
</gene>
<evidence type="ECO:0000313" key="3">
    <source>
        <dbReference type="Proteomes" id="UP001193035"/>
    </source>
</evidence>
<sequence>MTRGELLLEAEKVLSSQQLAEAWVERPALALEWRTPAEVLEAPDGPEQLRQLLSRIEFGVYT</sequence>
<dbReference type="InterPro" id="IPR024467">
    <property type="entry name" value="Xre/MbcA/ParS-like_toxin-bd"/>
</dbReference>
<accession>A0ABY2WSU9</accession>
<organism evidence="2 3">
    <name type="scientific">Ruegeria sediminis</name>
    <dbReference type="NCBI Taxonomy" id="2583820"/>
    <lineage>
        <taxon>Bacteria</taxon>
        <taxon>Pseudomonadati</taxon>
        <taxon>Pseudomonadota</taxon>
        <taxon>Alphaproteobacteria</taxon>
        <taxon>Rhodobacterales</taxon>
        <taxon>Roseobacteraceae</taxon>
        <taxon>Ruegeria</taxon>
    </lineage>
</organism>
<dbReference type="EMBL" id="VCPD01000012">
    <property type="protein sequence ID" value="TMV02587.1"/>
    <property type="molecule type" value="Genomic_DNA"/>
</dbReference>
<keyword evidence="3" id="KW-1185">Reference proteome</keyword>
<proteinExistence type="predicted"/>
<name>A0ABY2WSU9_9RHOB</name>